<accession>A0ABU8BPM7</accession>
<sequence length="188" mass="20249">MSGAIRALTLMALLMAAAPTYGQQPQSDLAVIQMDQLFQRTIYGKAMQARDDQARADLLAENQRIEAALEAEERDLTARRATMPASEFRALADAFDAKVEDIRNSQTTKSRALVRQAEEDRQRFFDVAGPVLSDLMVALGATVLIDRANVIHATGTVDITDQAIARIDAVLGDGTALPPPSSPGQTAP</sequence>
<dbReference type="InterPro" id="IPR024930">
    <property type="entry name" value="Skp_dom_sf"/>
</dbReference>
<dbReference type="SUPFAM" id="SSF111384">
    <property type="entry name" value="OmpH-like"/>
    <property type="match status" value="1"/>
</dbReference>
<feature type="signal peptide" evidence="3">
    <location>
        <begin position="1"/>
        <end position="22"/>
    </location>
</feature>
<evidence type="ECO:0000256" key="1">
    <source>
        <dbReference type="ARBA" id="ARBA00009091"/>
    </source>
</evidence>
<evidence type="ECO:0000256" key="2">
    <source>
        <dbReference type="ARBA" id="ARBA00022729"/>
    </source>
</evidence>
<dbReference type="RefSeq" id="WP_335418050.1">
    <property type="nucleotide sequence ID" value="NZ_JBALHR010000001.1"/>
</dbReference>
<dbReference type="Pfam" id="PF03938">
    <property type="entry name" value="OmpH"/>
    <property type="match status" value="1"/>
</dbReference>
<dbReference type="PANTHER" id="PTHR35089">
    <property type="entry name" value="CHAPERONE PROTEIN SKP"/>
    <property type="match status" value="1"/>
</dbReference>
<gene>
    <name evidence="4" type="ORF">V6590_00735</name>
</gene>
<evidence type="ECO:0000313" key="4">
    <source>
        <dbReference type="EMBL" id="MEH7826666.1"/>
    </source>
</evidence>
<dbReference type="Gene3D" id="3.30.910.20">
    <property type="entry name" value="Skp domain"/>
    <property type="match status" value="1"/>
</dbReference>
<evidence type="ECO:0000313" key="5">
    <source>
        <dbReference type="Proteomes" id="UP001431963"/>
    </source>
</evidence>
<protein>
    <submittedName>
        <fullName evidence="4">OmpH family outer membrane protein</fullName>
    </submittedName>
</protein>
<comment type="caution">
    <text evidence="4">The sequence shown here is derived from an EMBL/GenBank/DDBJ whole genome shotgun (WGS) entry which is preliminary data.</text>
</comment>
<dbReference type="SMART" id="SM00935">
    <property type="entry name" value="OmpH"/>
    <property type="match status" value="1"/>
</dbReference>
<dbReference type="EMBL" id="JBALHR010000001">
    <property type="protein sequence ID" value="MEH7826666.1"/>
    <property type="molecule type" value="Genomic_DNA"/>
</dbReference>
<feature type="chain" id="PRO_5045098158" evidence="3">
    <location>
        <begin position="23"/>
        <end position="188"/>
    </location>
</feature>
<reference evidence="4" key="1">
    <citation type="submission" date="2024-02" db="EMBL/GenBank/DDBJ databases">
        <title>Genome sequences of strain Gemmobacter sp. JM10B15.</title>
        <authorList>
            <person name="Zhang M."/>
        </authorList>
    </citation>
    <scope>NUCLEOTIDE SEQUENCE</scope>
    <source>
        <strain evidence="4">JM10B15</strain>
    </source>
</reference>
<dbReference type="Proteomes" id="UP001431963">
    <property type="component" value="Unassembled WGS sequence"/>
</dbReference>
<comment type="similarity">
    <text evidence="1">Belongs to the Skp family.</text>
</comment>
<dbReference type="InterPro" id="IPR005632">
    <property type="entry name" value="Chaperone_Skp"/>
</dbReference>
<proteinExistence type="inferred from homology"/>
<organism evidence="4 5">
    <name type="scientific">Gemmobacter denitrificans</name>
    <dbReference type="NCBI Taxonomy" id="3123040"/>
    <lineage>
        <taxon>Bacteria</taxon>
        <taxon>Pseudomonadati</taxon>
        <taxon>Pseudomonadota</taxon>
        <taxon>Alphaproteobacteria</taxon>
        <taxon>Rhodobacterales</taxon>
        <taxon>Paracoccaceae</taxon>
        <taxon>Gemmobacter</taxon>
    </lineage>
</organism>
<keyword evidence="5" id="KW-1185">Reference proteome</keyword>
<keyword evidence="2 3" id="KW-0732">Signal</keyword>
<evidence type="ECO:0000256" key="3">
    <source>
        <dbReference type="SAM" id="SignalP"/>
    </source>
</evidence>
<name>A0ABU8BPM7_9RHOB</name>
<dbReference type="PANTHER" id="PTHR35089:SF1">
    <property type="entry name" value="CHAPERONE PROTEIN SKP"/>
    <property type="match status" value="1"/>
</dbReference>